<evidence type="ECO:0000313" key="2">
    <source>
        <dbReference type="Proteomes" id="UP000041314"/>
    </source>
</evidence>
<sequence>MSVRCINGGVSNKALWLFRQNDMRINQVSLPFFQFGETVCDMLANCRSNFHLFTGNVHCHKFYLLSFPSW</sequence>
<reference evidence="1 2" key="1">
    <citation type="submission" date="2015-03" db="EMBL/GenBank/DDBJ databases">
        <authorList>
            <consortium name="Pathogen Informatics"/>
        </authorList>
    </citation>
    <scope>NUCLEOTIDE SEQUENCE [LARGE SCALE GENOMIC DNA]</scope>
    <source>
        <strain evidence="1 2">A1104</strain>
    </source>
</reference>
<gene>
    <name evidence="1" type="ORF">ERS008198_04876</name>
</gene>
<protein>
    <submittedName>
        <fullName evidence="1">Uncharacterized protein</fullName>
    </submittedName>
</protein>
<organism evidence="1 2">
    <name type="scientific">Salmonella enterica subsp. enterica serovar Bovismorbificans</name>
    <dbReference type="NCBI Taxonomy" id="58097"/>
    <lineage>
        <taxon>Bacteria</taxon>
        <taxon>Pseudomonadati</taxon>
        <taxon>Pseudomonadota</taxon>
        <taxon>Gammaproteobacteria</taxon>
        <taxon>Enterobacterales</taxon>
        <taxon>Enterobacteriaceae</taxon>
        <taxon>Salmonella</taxon>
    </lineage>
</organism>
<dbReference type="EMBL" id="CQPA01000081">
    <property type="protein sequence ID" value="CNV27582.1"/>
    <property type="molecule type" value="Genomic_DNA"/>
</dbReference>
<name>A0A655EM67_SALET</name>
<proteinExistence type="predicted"/>
<dbReference type="Proteomes" id="UP000041314">
    <property type="component" value="Unassembled WGS sequence"/>
</dbReference>
<dbReference type="AlphaFoldDB" id="A0A655EM67"/>
<accession>A0A655EM67</accession>
<evidence type="ECO:0000313" key="1">
    <source>
        <dbReference type="EMBL" id="CNV27582.1"/>
    </source>
</evidence>